<protein>
    <submittedName>
        <fullName evidence="3">Restriction endonuclease</fullName>
    </submittedName>
</protein>
<reference evidence="3 4" key="1">
    <citation type="submission" date="2024-06" db="EMBL/GenBank/DDBJ databases">
        <title>The Natural Products Discovery Center: Release of the First 8490 Sequenced Strains for Exploring Actinobacteria Biosynthetic Diversity.</title>
        <authorList>
            <person name="Kalkreuter E."/>
            <person name="Kautsar S.A."/>
            <person name="Yang D."/>
            <person name="Bader C.D."/>
            <person name="Teijaro C.N."/>
            <person name="Fluegel L."/>
            <person name="Davis C.M."/>
            <person name="Simpson J.R."/>
            <person name="Lauterbach L."/>
            <person name="Steele A.D."/>
            <person name="Gui C."/>
            <person name="Meng S."/>
            <person name="Li G."/>
            <person name="Viehrig K."/>
            <person name="Ye F."/>
            <person name="Su P."/>
            <person name="Kiefer A.F."/>
            <person name="Nichols A."/>
            <person name="Cepeda A.J."/>
            <person name="Yan W."/>
            <person name="Fan B."/>
            <person name="Jiang Y."/>
            <person name="Adhikari A."/>
            <person name="Zheng C.-J."/>
            <person name="Schuster L."/>
            <person name="Cowan T.M."/>
            <person name="Smanski M.J."/>
            <person name="Chevrette M.G."/>
            <person name="De Carvalho L.P.S."/>
            <person name="Shen B."/>
        </authorList>
    </citation>
    <scope>NUCLEOTIDE SEQUENCE [LARGE SCALE GENOMIC DNA]</scope>
    <source>
        <strain evidence="3 4">NPDC038104</strain>
    </source>
</reference>
<comment type="caution">
    <text evidence="3">The sequence shown here is derived from an EMBL/GenBank/DDBJ whole genome shotgun (WGS) entry which is preliminary data.</text>
</comment>
<dbReference type="Proteomes" id="UP001550850">
    <property type="component" value="Unassembled WGS sequence"/>
</dbReference>
<sequence>MTERRSSGGQLPKEQARRDPETEKKSWGRSHRYGEPGVAGDWDWASDLGFLEDMAELLGIRVGLAASEEKIKSAVRGGMQLLPEAFKTHYRFAYPLLGRAVLEAFGLEGAMRAEDHSIILVVRDRVHDYDLALRALSFMAQRIYGAEEEVFAGIPEGRADGIGVTLKCVSRERAREVVREAAQLHGHALAAAVEAALDEMQFRAVRNPTPVREEQVWADVLDLQELFASESVTASYGRFFDQRFVNYLASNFEAIGSINWRKFEALVAERFERLGFEVDLGPGRGDGGVHLRVWESGSSTHDAPPTFIVQCKREHRKIEQVVVKALFADVKWVGAQKGLLVATAEWAPGARKLVKTRGYPVDEVNREMLRSWLREMRDTDRGLWLPHTASGSSSL</sequence>
<keyword evidence="3" id="KW-0540">Nuclease</keyword>
<evidence type="ECO:0000256" key="1">
    <source>
        <dbReference type="SAM" id="MobiDB-lite"/>
    </source>
</evidence>
<organism evidence="3 4">
    <name type="scientific">Streptomyces fragilis</name>
    <dbReference type="NCBI Taxonomy" id="67301"/>
    <lineage>
        <taxon>Bacteria</taxon>
        <taxon>Bacillati</taxon>
        <taxon>Actinomycetota</taxon>
        <taxon>Actinomycetes</taxon>
        <taxon>Kitasatosporales</taxon>
        <taxon>Streptomycetaceae</taxon>
        <taxon>Streptomyces</taxon>
    </lineage>
</organism>
<name>A0ABV2YKW7_9ACTN</name>
<feature type="domain" description="Restriction endonuclease type IV Mrr" evidence="2">
    <location>
        <begin position="257"/>
        <end position="373"/>
    </location>
</feature>
<dbReference type="RefSeq" id="WP_159105726.1">
    <property type="nucleotide sequence ID" value="NZ_BEVZ01000006.1"/>
</dbReference>
<proteinExistence type="predicted"/>
<keyword evidence="4" id="KW-1185">Reference proteome</keyword>
<feature type="region of interest" description="Disordered" evidence="1">
    <location>
        <begin position="1"/>
        <end position="32"/>
    </location>
</feature>
<feature type="compositionally biased region" description="Basic and acidic residues" evidence="1">
    <location>
        <begin position="14"/>
        <end position="26"/>
    </location>
</feature>
<dbReference type="Pfam" id="PF04471">
    <property type="entry name" value="Mrr_cat"/>
    <property type="match status" value="1"/>
</dbReference>
<dbReference type="Gene3D" id="3.40.1350.10">
    <property type="match status" value="1"/>
</dbReference>
<dbReference type="SUPFAM" id="SSF52980">
    <property type="entry name" value="Restriction endonuclease-like"/>
    <property type="match status" value="1"/>
</dbReference>
<accession>A0ABV2YKW7</accession>
<dbReference type="PANTHER" id="PTHR30015">
    <property type="entry name" value="MRR RESTRICTION SYSTEM PROTEIN"/>
    <property type="match status" value="1"/>
</dbReference>
<dbReference type="InterPro" id="IPR007560">
    <property type="entry name" value="Restrct_endonuc_IV_Mrr"/>
</dbReference>
<dbReference type="InterPro" id="IPR011335">
    <property type="entry name" value="Restrct_endonuc-II-like"/>
</dbReference>
<dbReference type="InterPro" id="IPR011856">
    <property type="entry name" value="tRNA_endonuc-like_dom_sf"/>
</dbReference>
<evidence type="ECO:0000313" key="4">
    <source>
        <dbReference type="Proteomes" id="UP001550850"/>
    </source>
</evidence>
<evidence type="ECO:0000259" key="2">
    <source>
        <dbReference type="Pfam" id="PF04471"/>
    </source>
</evidence>
<dbReference type="PANTHER" id="PTHR30015:SF7">
    <property type="entry name" value="TYPE IV METHYL-DIRECTED RESTRICTION ENZYME ECOKMRR"/>
    <property type="match status" value="1"/>
</dbReference>
<gene>
    <name evidence="3" type="ORF">AB0E65_19470</name>
</gene>
<keyword evidence="3" id="KW-0255">Endonuclease</keyword>
<evidence type="ECO:0000313" key="3">
    <source>
        <dbReference type="EMBL" id="MEU3556367.1"/>
    </source>
</evidence>
<dbReference type="GO" id="GO:0004519">
    <property type="term" value="F:endonuclease activity"/>
    <property type="evidence" value="ECO:0007669"/>
    <property type="project" value="UniProtKB-KW"/>
</dbReference>
<dbReference type="InterPro" id="IPR052906">
    <property type="entry name" value="Type_IV_Methyl-Rstrct_Enzyme"/>
</dbReference>
<keyword evidence="3" id="KW-0378">Hydrolase</keyword>
<dbReference type="EMBL" id="JBEZUR010000032">
    <property type="protein sequence ID" value="MEU3556367.1"/>
    <property type="molecule type" value="Genomic_DNA"/>
</dbReference>